<name>A0A6G1J448_9PLEO</name>
<keyword evidence="2" id="KW-1185">Reference proteome</keyword>
<dbReference type="EMBL" id="MU005579">
    <property type="protein sequence ID" value="KAF2685297.1"/>
    <property type="molecule type" value="Genomic_DNA"/>
</dbReference>
<sequence length="178" mass="20011">MRAEPVVKRGIYRFGLMGGFGERYRGRGIDFERDLIGREMFARDEECDARVVGAMRRGTLWDHKHPIFQCEETNGSLRDPAGKVSAVKNVISNSSFGCRANPKRAYGFSRSAVVGNVRLMILRRKISHEDMLLLEIVKRPLSTVYALSAQYEDKTPLAASLSHSGKAYPISREDAVDM</sequence>
<organism evidence="1 2">
    <name type="scientific">Lentithecium fluviatile CBS 122367</name>
    <dbReference type="NCBI Taxonomy" id="1168545"/>
    <lineage>
        <taxon>Eukaryota</taxon>
        <taxon>Fungi</taxon>
        <taxon>Dikarya</taxon>
        <taxon>Ascomycota</taxon>
        <taxon>Pezizomycotina</taxon>
        <taxon>Dothideomycetes</taxon>
        <taxon>Pleosporomycetidae</taxon>
        <taxon>Pleosporales</taxon>
        <taxon>Massarineae</taxon>
        <taxon>Lentitheciaceae</taxon>
        <taxon>Lentithecium</taxon>
    </lineage>
</organism>
<gene>
    <name evidence="1" type="ORF">K458DRAFT_450259</name>
</gene>
<accession>A0A6G1J448</accession>
<proteinExistence type="predicted"/>
<reference evidence="1" key="1">
    <citation type="journal article" date="2020" name="Stud. Mycol.">
        <title>101 Dothideomycetes genomes: a test case for predicting lifestyles and emergence of pathogens.</title>
        <authorList>
            <person name="Haridas S."/>
            <person name="Albert R."/>
            <person name="Binder M."/>
            <person name="Bloem J."/>
            <person name="Labutti K."/>
            <person name="Salamov A."/>
            <person name="Andreopoulos B."/>
            <person name="Baker S."/>
            <person name="Barry K."/>
            <person name="Bills G."/>
            <person name="Bluhm B."/>
            <person name="Cannon C."/>
            <person name="Castanera R."/>
            <person name="Culley D."/>
            <person name="Daum C."/>
            <person name="Ezra D."/>
            <person name="Gonzalez J."/>
            <person name="Henrissat B."/>
            <person name="Kuo A."/>
            <person name="Liang C."/>
            <person name="Lipzen A."/>
            <person name="Lutzoni F."/>
            <person name="Magnuson J."/>
            <person name="Mondo S."/>
            <person name="Nolan M."/>
            <person name="Ohm R."/>
            <person name="Pangilinan J."/>
            <person name="Park H.-J."/>
            <person name="Ramirez L."/>
            <person name="Alfaro M."/>
            <person name="Sun H."/>
            <person name="Tritt A."/>
            <person name="Yoshinaga Y."/>
            <person name="Zwiers L.-H."/>
            <person name="Turgeon B."/>
            <person name="Goodwin S."/>
            <person name="Spatafora J."/>
            <person name="Crous P."/>
            <person name="Grigoriev I."/>
        </authorList>
    </citation>
    <scope>NUCLEOTIDE SEQUENCE</scope>
    <source>
        <strain evidence="1">CBS 122367</strain>
    </source>
</reference>
<dbReference type="AlphaFoldDB" id="A0A6G1J448"/>
<dbReference type="Proteomes" id="UP000799291">
    <property type="component" value="Unassembled WGS sequence"/>
</dbReference>
<evidence type="ECO:0000313" key="2">
    <source>
        <dbReference type="Proteomes" id="UP000799291"/>
    </source>
</evidence>
<protein>
    <submittedName>
        <fullName evidence="1">Uncharacterized protein</fullName>
    </submittedName>
</protein>
<evidence type="ECO:0000313" key="1">
    <source>
        <dbReference type="EMBL" id="KAF2685297.1"/>
    </source>
</evidence>